<comment type="caution">
    <text evidence="1">The sequence shown here is derived from an EMBL/GenBank/DDBJ whole genome shotgun (WGS) entry which is preliminary data.</text>
</comment>
<dbReference type="GO" id="GO:0004061">
    <property type="term" value="F:arylformamidase activity"/>
    <property type="evidence" value="ECO:0007669"/>
    <property type="project" value="InterPro"/>
</dbReference>
<sequence>MIAEIQHKTGKYKIDFSKPLDISIPVDLAKQNINAWYLEDPEISPVQSGDWVGSVAQGADVNFNTIVFNPHAHITHTECVGHITKEVHSVNKNLKQFFYLAEVVTLQPALQANEDLLITKEQLQEVLGNKEREAIVIRTTPNLLDKKSKRYSNTNPPYLAENAAEYLKEKGIEHLLIDLPSVDKEKDEGKLLAHNAFWNTKGELRMSATITEFIFVANEIKDGVYFLNLMIAPFENDASPSKPILYKVEK</sequence>
<dbReference type="InterPro" id="IPR037175">
    <property type="entry name" value="KFase_sf"/>
</dbReference>
<dbReference type="AlphaFoldDB" id="A0A7J5AIU1"/>
<dbReference type="OrthoDB" id="9814192at2"/>
<dbReference type="Gene3D" id="3.50.30.50">
    <property type="entry name" value="Putative cyclase"/>
    <property type="match status" value="1"/>
</dbReference>
<evidence type="ECO:0000313" key="2">
    <source>
        <dbReference type="Proteomes" id="UP000467305"/>
    </source>
</evidence>
<dbReference type="Proteomes" id="UP000467305">
    <property type="component" value="Unassembled WGS sequence"/>
</dbReference>
<dbReference type="RefSeq" id="WP_150900097.1">
    <property type="nucleotide sequence ID" value="NZ_WAAU01000014.1"/>
</dbReference>
<evidence type="ECO:0000313" key="1">
    <source>
        <dbReference type="EMBL" id="KAB1157430.1"/>
    </source>
</evidence>
<dbReference type="EMBL" id="WAAU01000014">
    <property type="protein sequence ID" value="KAB1157430.1"/>
    <property type="molecule type" value="Genomic_DNA"/>
</dbReference>
<keyword evidence="2" id="KW-1185">Reference proteome</keyword>
<proteinExistence type="predicted"/>
<name>A0A7J5AIU1_9FLAO</name>
<dbReference type="GO" id="GO:0019441">
    <property type="term" value="P:L-tryptophan catabolic process to kynurenine"/>
    <property type="evidence" value="ECO:0007669"/>
    <property type="project" value="InterPro"/>
</dbReference>
<dbReference type="InterPro" id="IPR007325">
    <property type="entry name" value="KFase/CYL"/>
</dbReference>
<dbReference type="Pfam" id="PF04199">
    <property type="entry name" value="Cyclase"/>
    <property type="match status" value="1"/>
</dbReference>
<accession>A0A7J5AIU1</accession>
<gene>
    <name evidence="1" type="ORF">F7018_10925</name>
</gene>
<dbReference type="SUPFAM" id="SSF102198">
    <property type="entry name" value="Putative cyclase"/>
    <property type="match status" value="1"/>
</dbReference>
<protein>
    <submittedName>
        <fullName evidence="1">Cyclase family protein</fullName>
    </submittedName>
</protein>
<reference evidence="1 2" key="1">
    <citation type="submission" date="2019-09" db="EMBL/GenBank/DDBJ databases">
        <authorList>
            <person name="Cao W.R."/>
        </authorList>
    </citation>
    <scope>NUCLEOTIDE SEQUENCE [LARGE SCALE GENOMIC DNA]</scope>
    <source>
        <strain evidence="2">a4</strain>
    </source>
</reference>
<organism evidence="1 2">
    <name type="scientific">Tenacibaculum aiptasiae</name>
    <dbReference type="NCBI Taxonomy" id="426481"/>
    <lineage>
        <taxon>Bacteria</taxon>
        <taxon>Pseudomonadati</taxon>
        <taxon>Bacteroidota</taxon>
        <taxon>Flavobacteriia</taxon>
        <taxon>Flavobacteriales</taxon>
        <taxon>Flavobacteriaceae</taxon>
        <taxon>Tenacibaculum</taxon>
    </lineage>
</organism>